<dbReference type="RefSeq" id="WP_013920824.1">
    <property type="nucleotide sequence ID" value="NC_015690.1"/>
</dbReference>
<dbReference type="PANTHER" id="PTHR30344">
    <property type="entry name" value="6-PHOSPHOGLUCONOLACTONASE-RELATED"/>
    <property type="match status" value="1"/>
</dbReference>
<reference evidence="4" key="1">
    <citation type="submission" date="2011-06" db="EMBL/GenBank/DDBJ databases">
        <title>Complete genome sequence of Paenibacillus mucilaginosus KNP414.</title>
        <authorList>
            <person name="Wang J."/>
            <person name="Hu S."/>
            <person name="Hu X."/>
            <person name="Zhang B."/>
            <person name="Dong D."/>
            <person name="Zhang S."/>
            <person name="Zhao K."/>
            <person name="Wu D."/>
        </authorList>
    </citation>
    <scope>NUCLEOTIDE SEQUENCE [LARGE SCALE GENOMIC DNA]</scope>
    <source>
        <strain evidence="4">KNP414</strain>
    </source>
</reference>
<dbReference type="PANTHER" id="PTHR30344:SF1">
    <property type="entry name" value="6-PHOSPHOGLUCONOLACTONASE"/>
    <property type="match status" value="1"/>
</dbReference>
<evidence type="ECO:0008006" key="5">
    <source>
        <dbReference type="Google" id="ProtNLM"/>
    </source>
</evidence>
<sequence length="363" mass="39513">MTVEQQKMLVFVGSYAEASGSGVYVYALDEEKEELTLLDSVSGLKNPTFLNLDAEGRRLYSLAEGVSEDGAKVGEAVSFDIDTKSGRLSEISRGIGVDAPACHIQRVGSGQYLVLTSYHGGRIGLTALGEDGRIGALLDTQQYEGHGPHPERQDRPHPHSANLSPDGRFLFVPDLGMDRIRVYTVDMQNDALVYQGETPTHPGAGPRHMAFHPQGKLAFSINEVDSTITSFRYDSEAGTLQEIEHVSTLPEGFAEENTCAEIAVSDDGQFLYGSNRGHDSIVVFRIDRESGRLTLVEHVSTRGGHPRHFALLPGGRHLLAANRDSENNLVLFRVDKESGRLVFSGQAVTVSKPVCVQAAYFSL</sequence>
<accession>F8FM57</accession>
<dbReference type="InterPro" id="IPR019405">
    <property type="entry name" value="Lactonase_7-beta_prop"/>
</dbReference>
<dbReference type="KEGG" id="pms:KNP414_07173"/>
<dbReference type="HOGENOM" id="CLU_038716_5_1_9"/>
<evidence type="ECO:0000313" key="3">
    <source>
        <dbReference type="EMBL" id="AEI45683.1"/>
    </source>
</evidence>
<dbReference type="InterPro" id="IPR011048">
    <property type="entry name" value="Haem_d1_sf"/>
</dbReference>
<reference evidence="3 4" key="2">
    <citation type="journal article" date="2013" name="Genome Announc.">
        <title>Genome Sequence of Growth-Improving Paenibacillus mucilaginosus Strain KNP414.</title>
        <authorList>
            <person name="Lu J.J."/>
            <person name="Wang J.F."/>
            <person name="Hu X.F."/>
        </authorList>
    </citation>
    <scope>NUCLEOTIDE SEQUENCE [LARGE SCALE GENOMIC DNA]</scope>
    <source>
        <strain evidence="3 4">KNP414</strain>
    </source>
</reference>
<dbReference type="SUPFAM" id="SSF51004">
    <property type="entry name" value="C-terminal (heme d1) domain of cytochrome cd1-nitrite reductase"/>
    <property type="match status" value="1"/>
</dbReference>
<comment type="similarity">
    <text evidence="1">Belongs to the cycloisomerase 2 family.</text>
</comment>
<name>F8FM57_PAEMK</name>
<organism evidence="3 4">
    <name type="scientific">Paenibacillus mucilaginosus (strain KNP414)</name>
    <dbReference type="NCBI Taxonomy" id="1036673"/>
    <lineage>
        <taxon>Bacteria</taxon>
        <taxon>Bacillati</taxon>
        <taxon>Bacillota</taxon>
        <taxon>Bacilli</taxon>
        <taxon>Bacillales</taxon>
        <taxon>Paenibacillaceae</taxon>
        <taxon>Paenibacillus</taxon>
    </lineage>
</organism>
<dbReference type="AlphaFoldDB" id="F8FM57"/>
<dbReference type="Pfam" id="PF10282">
    <property type="entry name" value="Lactonase"/>
    <property type="match status" value="1"/>
</dbReference>
<dbReference type="EMBL" id="CP002869">
    <property type="protein sequence ID" value="AEI45683.1"/>
    <property type="molecule type" value="Genomic_DNA"/>
</dbReference>
<dbReference type="InterPro" id="IPR050282">
    <property type="entry name" value="Cycloisomerase_2"/>
</dbReference>
<dbReference type="Gene3D" id="2.130.10.10">
    <property type="entry name" value="YVTN repeat-like/Quinoprotein amine dehydrogenase"/>
    <property type="match status" value="1"/>
</dbReference>
<dbReference type="PATRIC" id="fig|1036673.3.peg.6689"/>
<feature type="compositionally biased region" description="Basic and acidic residues" evidence="2">
    <location>
        <begin position="146"/>
        <end position="157"/>
    </location>
</feature>
<evidence type="ECO:0000313" key="4">
    <source>
        <dbReference type="Proteomes" id="UP000006620"/>
    </source>
</evidence>
<gene>
    <name evidence="3" type="ordered locus">KNP414_07173</name>
</gene>
<dbReference type="Proteomes" id="UP000006620">
    <property type="component" value="Chromosome"/>
</dbReference>
<dbReference type="GO" id="GO:0017057">
    <property type="term" value="F:6-phosphogluconolactonase activity"/>
    <property type="evidence" value="ECO:0007669"/>
    <property type="project" value="TreeGrafter"/>
</dbReference>
<dbReference type="InterPro" id="IPR015943">
    <property type="entry name" value="WD40/YVTN_repeat-like_dom_sf"/>
</dbReference>
<evidence type="ECO:0000256" key="1">
    <source>
        <dbReference type="ARBA" id="ARBA00005564"/>
    </source>
</evidence>
<evidence type="ECO:0000256" key="2">
    <source>
        <dbReference type="SAM" id="MobiDB-lite"/>
    </source>
</evidence>
<feature type="region of interest" description="Disordered" evidence="2">
    <location>
        <begin position="142"/>
        <end position="165"/>
    </location>
</feature>
<protein>
    <recommendedName>
        <fullName evidence="5">6-phosphogluconolactonase</fullName>
    </recommendedName>
</protein>
<proteinExistence type="inferred from homology"/>